<dbReference type="Gene3D" id="3.40.1350.60">
    <property type="match status" value="1"/>
</dbReference>
<accession>A0A381ZBR7</accession>
<reference evidence="3" key="1">
    <citation type="submission" date="2018-05" db="EMBL/GenBank/DDBJ databases">
        <authorList>
            <person name="Lanie J.A."/>
            <person name="Ng W.-L."/>
            <person name="Kazmierczak K.M."/>
            <person name="Andrzejewski T.M."/>
            <person name="Davidsen T.M."/>
            <person name="Wayne K.J."/>
            <person name="Tettelin H."/>
            <person name="Glass J.I."/>
            <person name="Rusch D."/>
            <person name="Podicherti R."/>
            <person name="Tsui H.-C.T."/>
            <person name="Winkler M.E."/>
        </authorList>
    </citation>
    <scope>NUCLEOTIDE SEQUENCE</scope>
</reference>
<name>A0A381ZBR7_9ZZZZ</name>
<dbReference type="PANTHER" id="PTHR30545">
    <property type="entry name" value="SUGAR FERMENTATION STIMULATION PROTEIN A"/>
    <property type="match status" value="1"/>
</dbReference>
<dbReference type="NCBIfam" id="TIGR00230">
    <property type="entry name" value="sfsA"/>
    <property type="match status" value="1"/>
</dbReference>
<dbReference type="InterPro" id="IPR005224">
    <property type="entry name" value="SfsA"/>
</dbReference>
<evidence type="ECO:0000259" key="1">
    <source>
        <dbReference type="Pfam" id="PF03749"/>
    </source>
</evidence>
<feature type="non-terminal residue" evidence="3">
    <location>
        <position position="1"/>
    </location>
</feature>
<feature type="domain" description="SfsA N-terminal OB" evidence="2">
    <location>
        <begin position="15"/>
        <end position="78"/>
    </location>
</feature>
<dbReference type="CDD" id="cd22359">
    <property type="entry name" value="SfsA-like_bacterial"/>
    <property type="match status" value="1"/>
</dbReference>
<dbReference type="HAMAP" id="MF_00095">
    <property type="entry name" value="SfsA"/>
    <property type="match status" value="1"/>
</dbReference>
<evidence type="ECO:0000259" key="2">
    <source>
        <dbReference type="Pfam" id="PF17746"/>
    </source>
</evidence>
<sequence length="233" mass="26560">VKIEGPLIKGRFHSRPNRFLTVVEINGELVQSHLPDPGRLKELLLPDAELYLRPVSDKIYRKTRFTTVMVCHKGQFISLVSTLPNRFVKESLKKDDLPMFRNYNLVRSEVTMGKHRFDFLLESPKGNPFYLEIKSVTYVENGIAQFPDAVTERGARHAMALAELVAQGNKAGILFVCQRRDGKLFKPMWKRDPKFGEALVQAYNCGVKVWCVTCAVTLKSITLLREIPVNLTL</sequence>
<feature type="domain" description="Sugar fermentation stimulation protein C-terminal" evidence="1">
    <location>
        <begin position="83"/>
        <end position="219"/>
    </location>
</feature>
<dbReference type="AlphaFoldDB" id="A0A381ZBR7"/>
<evidence type="ECO:0000313" key="3">
    <source>
        <dbReference type="EMBL" id="SVA86755.1"/>
    </source>
</evidence>
<dbReference type="GO" id="GO:0003677">
    <property type="term" value="F:DNA binding"/>
    <property type="evidence" value="ECO:0007669"/>
    <property type="project" value="InterPro"/>
</dbReference>
<protein>
    <recommendedName>
        <fullName evidence="4">Sugar fermentation stimulation protein C-terminal domain-containing protein</fullName>
    </recommendedName>
</protein>
<dbReference type="Pfam" id="PF17746">
    <property type="entry name" value="SfsA_N"/>
    <property type="match status" value="1"/>
</dbReference>
<dbReference type="EMBL" id="UINC01020723">
    <property type="protein sequence ID" value="SVA86755.1"/>
    <property type="molecule type" value="Genomic_DNA"/>
</dbReference>
<dbReference type="InterPro" id="IPR041465">
    <property type="entry name" value="SfsA_N"/>
</dbReference>
<proteinExistence type="inferred from homology"/>
<dbReference type="InterPro" id="IPR040452">
    <property type="entry name" value="SfsA_C"/>
</dbReference>
<gene>
    <name evidence="3" type="ORF">METZ01_LOCUS139609</name>
</gene>
<organism evidence="3">
    <name type="scientific">marine metagenome</name>
    <dbReference type="NCBI Taxonomy" id="408172"/>
    <lineage>
        <taxon>unclassified sequences</taxon>
        <taxon>metagenomes</taxon>
        <taxon>ecological metagenomes</taxon>
    </lineage>
</organism>
<dbReference type="Pfam" id="PF03749">
    <property type="entry name" value="SfsA"/>
    <property type="match status" value="1"/>
</dbReference>
<evidence type="ECO:0008006" key="4">
    <source>
        <dbReference type="Google" id="ProtNLM"/>
    </source>
</evidence>
<dbReference type="PANTHER" id="PTHR30545:SF2">
    <property type="entry name" value="SUGAR FERMENTATION STIMULATION PROTEIN A"/>
    <property type="match status" value="1"/>
</dbReference>
<dbReference type="Gene3D" id="2.40.50.580">
    <property type="match status" value="1"/>
</dbReference>